<evidence type="ECO:0000313" key="1">
    <source>
        <dbReference type="EMBL" id="MEQ2170245.1"/>
    </source>
</evidence>
<dbReference type="Proteomes" id="UP001476798">
    <property type="component" value="Unassembled WGS sequence"/>
</dbReference>
<keyword evidence="2" id="KW-1185">Reference proteome</keyword>
<evidence type="ECO:0000313" key="2">
    <source>
        <dbReference type="Proteomes" id="UP001476798"/>
    </source>
</evidence>
<accession>A0ABV0NFU1</accession>
<name>A0ABV0NFU1_9TELE</name>
<gene>
    <name evidence="1" type="ORF">GOODEAATRI_033536</name>
</gene>
<proteinExistence type="predicted"/>
<protein>
    <submittedName>
        <fullName evidence="1">Uncharacterized protein</fullName>
    </submittedName>
</protein>
<organism evidence="1 2">
    <name type="scientific">Goodea atripinnis</name>
    <dbReference type="NCBI Taxonomy" id="208336"/>
    <lineage>
        <taxon>Eukaryota</taxon>
        <taxon>Metazoa</taxon>
        <taxon>Chordata</taxon>
        <taxon>Craniata</taxon>
        <taxon>Vertebrata</taxon>
        <taxon>Euteleostomi</taxon>
        <taxon>Actinopterygii</taxon>
        <taxon>Neopterygii</taxon>
        <taxon>Teleostei</taxon>
        <taxon>Neoteleostei</taxon>
        <taxon>Acanthomorphata</taxon>
        <taxon>Ovalentaria</taxon>
        <taxon>Atherinomorphae</taxon>
        <taxon>Cyprinodontiformes</taxon>
        <taxon>Goodeidae</taxon>
        <taxon>Goodea</taxon>
    </lineage>
</organism>
<reference evidence="1 2" key="1">
    <citation type="submission" date="2021-06" db="EMBL/GenBank/DDBJ databases">
        <authorList>
            <person name="Palmer J.M."/>
        </authorList>
    </citation>
    <scope>NUCLEOTIDE SEQUENCE [LARGE SCALE GENOMIC DNA]</scope>
    <source>
        <strain evidence="1 2">GA_2019</strain>
        <tissue evidence="1">Muscle</tissue>
    </source>
</reference>
<dbReference type="EMBL" id="JAHRIO010037047">
    <property type="protein sequence ID" value="MEQ2170245.1"/>
    <property type="molecule type" value="Genomic_DNA"/>
</dbReference>
<sequence length="126" mass="14027">MPYIQALSITHVCFVRSCACNPVFMSAMENHPLFHSLSVTMKRLGTEAVYCLILRQMVLGSTDGIRSVPNSVPILSDEGCLISSLVLYGHGFAWSLQDDTWEGPIQRGWLNLGTPLVHFTQKPMDM</sequence>
<comment type="caution">
    <text evidence="1">The sequence shown here is derived from an EMBL/GenBank/DDBJ whole genome shotgun (WGS) entry which is preliminary data.</text>
</comment>